<feature type="compositionally biased region" description="Polar residues" evidence="1">
    <location>
        <begin position="181"/>
        <end position="191"/>
    </location>
</feature>
<gene>
    <name evidence="3" type="primary">F-LimIX</name>
</gene>
<protein>
    <submittedName>
        <fullName evidence="3">Homing endonuclease F-LimIX</fullName>
    </submittedName>
</protein>
<keyword evidence="3" id="KW-0255">Endonuclease</keyword>
<dbReference type="GO" id="GO:0003677">
    <property type="term" value="F:DNA binding"/>
    <property type="evidence" value="ECO:0007669"/>
    <property type="project" value="InterPro"/>
</dbReference>
<feature type="domain" description="Nuclease associated modular" evidence="2">
    <location>
        <begin position="168"/>
        <end position="184"/>
    </location>
</feature>
<dbReference type="SUPFAM" id="SSF64496">
    <property type="entry name" value="DNA-binding domain of intron-encoded endonucleases"/>
    <property type="match status" value="1"/>
</dbReference>
<dbReference type="Pfam" id="PF07460">
    <property type="entry name" value="NUMOD3"/>
    <property type="match status" value="1"/>
</dbReference>
<dbReference type="GeneID" id="14517045"/>
<organism evidence="3 4">
    <name type="scientific">Dickeya phage vB-DsoM-LIMEstone1</name>
    <dbReference type="NCBI Taxonomy" id="2678590"/>
    <lineage>
        <taxon>Viruses</taxon>
        <taxon>Duplodnaviria</taxon>
        <taxon>Heunggongvirae</taxon>
        <taxon>Uroviricota</taxon>
        <taxon>Caudoviricetes</taxon>
        <taxon>Pantevenvirales</taxon>
        <taxon>Ackermannviridae</taxon>
        <taxon>Aglimvirinae</taxon>
        <taxon>Limestonevirus</taxon>
        <taxon>Limestonevirus limestone</taxon>
    </lineage>
</organism>
<dbReference type="KEGG" id="vg:14517045"/>
<accession>I0J322</accession>
<reference evidence="3 4" key="1">
    <citation type="journal article" date="2012" name="PLoS ONE">
        <title>T4-Related Bacteriophage LIMEstone Isolates for the Control of Soft Rot on Potato Caused by 'Dickeya solani'.</title>
        <authorList>
            <person name="Adriaenssens E.M."/>
            <person name="Van Vaerenbergh J."/>
            <person name="Vandenheuvel D."/>
            <person name="Dunon V."/>
            <person name="Ceyssens P.J."/>
            <person name="De Proft M."/>
            <person name="Kropinski A.M."/>
            <person name="Noben J.P."/>
            <person name="Maes M."/>
            <person name="Lavigne R."/>
        </authorList>
    </citation>
    <scope>NUCLEOTIDE SEQUENCE [LARGE SCALE GENOMIC DNA]</scope>
</reference>
<dbReference type="RefSeq" id="YP_007237470.1">
    <property type="nucleotide sequence ID" value="NC_019925.1"/>
</dbReference>
<dbReference type="Proteomes" id="UP000007387">
    <property type="component" value="Segment"/>
</dbReference>
<dbReference type="SMART" id="SM00496">
    <property type="entry name" value="IENR2"/>
    <property type="match status" value="2"/>
</dbReference>
<dbReference type="GO" id="GO:0004519">
    <property type="term" value="F:endonuclease activity"/>
    <property type="evidence" value="ECO:0007669"/>
    <property type="project" value="UniProtKB-KW"/>
</dbReference>
<evidence type="ECO:0000313" key="4">
    <source>
        <dbReference type="Proteomes" id="UP000007387"/>
    </source>
</evidence>
<keyword evidence="3" id="KW-0540">Nuclease</keyword>
<dbReference type="EMBL" id="HE600015">
    <property type="protein sequence ID" value="CCD57709.1"/>
    <property type="molecule type" value="Genomic_DNA"/>
</dbReference>
<evidence type="ECO:0000256" key="1">
    <source>
        <dbReference type="SAM" id="MobiDB-lite"/>
    </source>
</evidence>
<sequence>MAYQNLIDILRRDYPEDTLINRYVKVLAKGVVNDQGEVHHILPKSLYPSFREDPKNLIRLSSKAHFVCHLLLWKITKTREMLFAFNCMRNSNGIIRTSRLYQESKIAFYSELSVLTSERMKVDNPMFRESTRKKLSERNKGLVISAEQRLKSSVSLKKTWKERGHPRSGAVVSQETRDKISASNSSQNTGELNPFYGRTHSEESKKLMRERKSSLMPWEMNRFNEQNIPFYLKSDLIYEAWRNGVTGICLCRQVFGDERYKKINSIQPITKRFQNGWVPSVCPKWLEWRSHHGI</sequence>
<evidence type="ECO:0000313" key="3">
    <source>
        <dbReference type="EMBL" id="CCD57709.1"/>
    </source>
</evidence>
<name>I0J322_9CAUD</name>
<keyword evidence="3" id="KW-0378">Hydrolase</keyword>
<feature type="region of interest" description="Disordered" evidence="1">
    <location>
        <begin position="161"/>
        <end position="197"/>
    </location>
</feature>
<keyword evidence="4" id="KW-1185">Reference proteome</keyword>
<evidence type="ECO:0000259" key="2">
    <source>
        <dbReference type="SMART" id="SM00496"/>
    </source>
</evidence>
<dbReference type="InterPro" id="IPR003611">
    <property type="entry name" value="NUMOD3"/>
</dbReference>
<feature type="domain" description="Nuclease associated modular" evidence="2">
    <location>
        <begin position="196"/>
        <end position="212"/>
    </location>
</feature>
<proteinExistence type="predicted"/>